<dbReference type="InterPro" id="IPR017926">
    <property type="entry name" value="GATASE"/>
</dbReference>
<dbReference type="EC" id="2.6.1.85" evidence="3"/>
<keyword evidence="1" id="KW-0315">Glutamine amidotransferase</keyword>
<feature type="domain" description="Glutamine amidotransferase" evidence="2">
    <location>
        <begin position="3"/>
        <end position="185"/>
    </location>
</feature>
<reference evidence="3 4" key="1">
    <citation type="submission" date="2019-02" db="EMBL/GenBank/DDBJ databases">
        <title>Deep-cultivation of Planctomycetes and their phenomic and genomic characterization uncovers novel biology.</title>
        <authorList>
            <person name="Wiegand S."/>
            <person name="Jogler M."/>
            <person name="Boedeker C."/>
            <person name="Pinto D."/>
            <person name="Vollmers J."/>
            <person name="Rivas-Marin E."/>
            <person name="Kohn T."/>
            <person name="Peeters S.H."/>
            <person name="Heuer A."/>
            <person name="Rast P."/>
            <person name="Oberbeckmann S."/>
            <person name="Bunk B."/>
            <person name="Jeske O."/>
            <person name="Meyerdierks A."/>
            <person name="Storesund J.E."/>
            <person name="Kallscheuer N."/>
            <person name="Luecker S."/>
            <person name="Lage O.M."/>
            <person name="Pohl T."/>
            <person name="Merkel B.J."/>
            <person name="Hornburger P."/>
            <person name="Mueller R.-W."/>
            <person name="Bruemmer F."/>
            <person name="Labrenz M."/>
            <person name="Spormann A.M."/>
            <person name="Op den Camp H."/>
            <person name="Overmann J."/>
            <person name="Amann R."/>
            <person name="Jetten M.S.M."/>
            <person name="Mascher T."/>
            <person name="Medema M.H."/>
            <person name="Devos D.P."/>
            <person name="Kaster A.-K."/>
            <person name="Ovreas L."/>
            <person name="Rohde M."/>
            <person name="Galperin M.Y."/>
            <person name="Jogler C."/>
        </authorList>
    </citation>
    <scope>NUCLEOTIDE SEQUENCE [LARGE SCALE GENOMIC DNA]</scope>
    <source>
        <strain evidence="3 4">Pan161</strain>
    </source>
</reference>
<dbReference type="GO" id="GO:0046820">
    <property type="term" value="F:4-amino-4-deoxychorismate synthase activity"/>
    <property type="evidence" value="ECO:0007669"/>
    <property type="project" value="UniProtKB-EC"/>
</dbReference>
<dbReference type="PRINTS" id="PR00096">
    <property type="entry name" value="GATASE"/>
</dbReference>
<dbReference type="InterPro" id="IPR006221">
    <property type="entry name" value="TrpG/PapA_dom"/>
</dbReference>
<dbReference type="PANTHER" id="PTHR43418">
    <property type="entry name" value="MULTIFUNCTIONAL TRYPTOPHAN BIOSYNTHESIS PROTEIN-RELATED"/>
    <property type="match status" value="1"/>
</dbReference>
<evidence type="ECO:0000313" key="4">
    <source>
        <dbReference type="Proteomes" id="UP000316855"/>
    </source>
</evidence>
<keyword evidence="3" id="KW-0032">Aminotransferase</keyword>
<dbReference type="SUPFAM" id="SSF52317">
    <property type="entry name" value="Class I glutamine amidotransferase-like"/>
    <property type="match status" value="1"/>
</dbReference>
<dbReference type="GO" id="GO:0005829">
    <property type="term" value="C:cytosol"/>
    <property type="evidence" value="ECO:0007669"/>
    <property type="project" value="TreeGrafter"/>
</dbReference>
<dbReference type="InterPro" id="IPR050472">
    <property type="entry name" value="Anth_synth/Amidotransfase"/>
</dbReference>
<dbReference type="EMBL" id="CP036343">
    <property type="protein sequence ID" value="QDT89512.1"/>
    <property type="molecule type" value="Genomic_DNA"/>
</dbReference>
<dbReference type="PROSITE" id="PS51273">
    <property type="entry name" value="GATASE_TYPE_1"/>
    <property type="match status" value="1"/>
</dbReference>
<dbReference type="GO" id="GO:0004049">
    <property type="term" value="F:anthranilate synthase activity"/>
    <property type="evidence" value="ECO:0007669"/>
    <property type="project" value="TreeGrafter"/>
</dbReference>
<organism evidence="3 4">
    <name type="scientific">Gimesia algae</name>
    <dbReference type="NCBI Taxonomy" id="2527971"/>
    <lineage>
        <taxon>Bacteria</taxon>
        <taxon>Pseudomonadati</taxon>
        <taxon>Planctomycetota</taxon>
        <taxon>Planctomycetia</taxon>
        <taxon>Planctomycetales</taxon>
        <taxon>Planctomycetaceae</taxon>
        <taxon>Gimesia</taxon>
    </lineage>
</organism>
<sequence length="200" mass="22101">MILIIDNYDSFVFNLARYFEELGQETHVIRNDQITLRQATELKPSALILSPGPCTPEEAGLSQELVRHFIGQIPILGVCLGHQAIAASLGGNIIRAPQPVHGQTSLIYHQNSRLLSSLPDPFPATRYHSLIIDEATLPVELMITARTAEGIPMAIEHQSAPLFGVQFHPESILTKCGLELLQNFLTFLSDTTLQTQDTLH</sequence>
<dbReference type="AlphaFoldDB" id="A0A517V952"/>
<dbReference type="KEGG" id="gax:Pan161_11420"/>
<dbReference type="FunFam" id="3.40.50.880:FF:000003">
    <property type="entry name" value="Anthranilate synthase component II"/>
    <property type="match status" value="1"/>
</dbReference>
<evidence type="ECO:0000259" key="2">
    <source>
        <dbReference type="Pfam" id="PF00117"/>
    </source>
</evidence>
<dbReference type="CDD" id="cd01743">
    <property type="entry name" value="GATase1_Anthranilate_Synthase"/>
    <property type="match status" value="1"/>
</dbReference>
<keyword evidence="3" id="KW-0808">Transferase</keyword>
<dbReference type="PRINTS" id="PR00097">
    <property type="entry name" value="ANTSNTHASEII"/>
</dbReference>
<gene>
    <name evidence="3" type="primary">pabA</name>
    <name evidence="3" type="ORF">Pan161_11420</name>
</gene>
<dbReference type="NCBIfam" id="TIGR00566">
    <property type="entry name" value="trpG_papA"/>
    <property type="match status" value="1"/>
</dbReference>
<dbReference type="OrthoDB" id="9804328at2"/>
<evidence type="ECO:0000313" key="3">
    <source>
        <dbReference type="EMBL" id="QDT89512.1"/>
    </source>
</evidence>
<dbReference type="InterPro" id="IPR029062">
    <property type="entry name" value="Class_I_gatase-like"/>
</dbReference>
<dbReference type="PRINTS" id="PR00099">
    <property type="entry name" value="CPSGATASE"/>
</dbReference>
<dbReference type="Proteomes" id="UP000316855">
    <property type="component" value="Chromosome"/>
</dbReference>
<dbReference type="Pfam" id="PF00117">
    <property type="entry name" value="GATase"/>
    <property type="match status" value="1"/>
</dbReference>
<proteinExistence type="predicted"/>
<evidence type="ECO:0000256" key="1">
    <source>
        <dbReference type="ARBA" id="ARBA00022962"/>
    </source>
</evidence>
<dbReference type="RefSeq" id="WP_145224782.1">
    <property type="nucleotide sequence ID" value="NZ_CP036343.1"/>
</dbReference>
<dbReference type="PANTHER" id="PTHR43418:SF4">
    <property type="entry name" value="MULTIFUNCTIONAL TRYPTOPHAN BIOSYNTHESIS PROTEIN"/>
    <property type="match status" value="1"/>
</dbReference>
<dbReference type="Gene3D" id="3.40.50.880">
    <property type="match status" value="1"/>
</dbReference>
<dbReference type="GO" id="GO:0000162">
    <property type="term" value="P:L-tryptophan biosynthetic process"/>
    <property type="evidence" value="ECO:0007669"/>
    <property type="project" value="TreeGrafter"/>
</dbReference>
<keyword evidence="4" id="KW-1185">Reference proteome</keyword>
<protein>
    <submittedName>
        <fullName evidence="3">Aminodeoxychorismate/anthranilate synthase component 2</fullName>
        <ecNumber evidence="3">2.6.1.85</ecNumber>
    </submittedName>
</protein>
<name>A0A517V952_9PLAN</name>
<accession>A0A517V952</accession>